<gene>
    <name evidence="2" type="ORF">EGW08_023000</name>
</gene>
<evidence type="ECO:0000313" key="2">
    <source>
        <dbReference type="EMBL" id="RUS69238.1"/>
    </source>
</evidence>
<dbReference type="InterPro" id="IPR043502">
    <property type="entry name" value="DNA/RNA_pol_sf"/>
</dbReference>
<dbReference type="InterPro" id="IPR005135">
    <property type="entry name" value="Endo/exonuclease/phosphatase"/>
</dbReference>
<dbReference type="GO" id="GO:0006259">
    <property type="term" value="P:DNA metabolic process"/>
    <property type="evidence" value="ECO:0007669"/>
    <property type="project" value="UniProtKB-ARBA"/>
</dbReference>
<accession>A0A3S0ZK34</accession>
<dbReference type="PROSITE" id="PS50879">
    <property type="entry name" value="RNASE_H_1"/>
    <property type="match status" value="1"/>
</dbReference>
<feature type="domain" description="RNase H type-1" evidence="1">
    <location>
        <begin position="97"/>
        <end position="224"/>
    </location>
</feature>
<dbReference type="STRING" id="188477.A0A3S0ZK34"/>
<dbReference type="AlphaFoldDB" id="A0A3S0ZK34"/>
<dbReference type="InterPro" id="IPR012337">
    <property type="entry name" value="RNaseH-like_sf"/>
</dbReference>
<dbReference type="InterPro" id="IPR043128">
    <property type="entry name" value="Rev_trsase/Diguanyl_cyclase"/>
</dbReference>
<dbReference type="CDD" id="cd09276">
    <property type="entry name" value="Rnase_HI_RT_non_LTR"/>
    <property type="match status" value="1"/>
</dbReference>
<proteinExistence type="predicted"/>
<dbReference type="SUPFAM" id="SSF56219">
    <property type="entry name" value="DNase I-like"/>
    <property type="match status" value="1"/>
</dbReference>
<organism evidence="2 3">
    <name type="scientific">Elysia chlorotica</name>
    <name type="common">Eastern emerald elysia</name>
    <name type="synonym">Sea slug</name>
    <dbReference type="NCBI Taxonomy" id="188477"/>
    <lineage>
        <taxon>Eukaryota</taxon>
        <taxon>Metazoa</taxon>
        <taxon>Spiralia</taxon>
        <taxon>Lophotrochozoa</taxon>
        <taxon>Mollusca</taxon>
        <taxon>Gastropoda</taxon>
        <taxon>Heterobranchia</taxon>
        <taxon>Euthyneura</taxon>
        <taxon>Panpulmonata</taxon>
        <taxon>Sacoglossa</taxon>
        <taxon>Placobranchoidea</taxon>
        <taxon>Plakobranchidae</taxon>
        <taxon>Elysia</taxon>
    </lineage>
</organism>
<keyword evidence="3" id="KW-1185">Reference proteome</keyword>
<dbReference type="Pfam" id="PF00075">
    <property type="entry name" value="RNase_H"/>
    <property type="match status" value="1"/>
</dbReference>
<dbReference type="Gene3D" id="3.30.70.270">
    <property type="match status" value="1"/>
</dbReference>
<protein>
    <recommendedName>
        <fullName evidence="1">RNase H type-1 domain-containing protein</fullName>
    </recommendedName>
</protein>
<dbReference type="InterPro" id="IPR036397">
    <property type="entry name" value="RNaseH_sf"/>
</dbReference>
<dbReference type="InterPro" id="IPR036691">
    <property type="entry name" value="Endo/exonu/phosph_ase_sf"/>
</dbReference>
<dbReference type="SUPFAM" id="SSF56672">
    <property type="entry name" value="DNA/RNA polymerases"/>
    <property type="match status" value="1"/>
</dbReference>
<dbReference type="Proteomes" id="UP000271974">
    <property type="component" value="Unassembled WGS sequence"/>
</dbReference>
<evidence type="ECO:0000259" key="1">
    <source>
        <dbReference type="PROSITE" id="PS50879"/>
    </source>
</evidence>
<dbReference type="EMBL" id="RQTK01001763">
    <property type="protein sequence ID" value="RUS69238.1"/>
    <property type="molecule type" value="Genomic_DNA"/>
</dbReference>
<dbReference type="OrthoDB" id="6155456at2759"/>
<comment type="caution">
    <text evidence="2">The sequence shown here is derived from an EMBL/GenBank/DDBJ whole genome shotgun (WGS) entry which is preliminary data.</text>
</comment>
<dbReference type="Gene3D" id="3.30.420.10">
    <property type="entry name" value="Ribonuclease H-like superfamily/Ribonuclease H"/>
    <property type="match status" value="1"/>
</dbReference>
<dbReference type="SUPFAM" id="SSF53098">
    <property type="entry name" value="Ribonuclease H-like"/>
    <property type="match status" value="1"/>
</dbReference>
<dbReference type="GO" id="GO:0003676">
    <property type="term" value="F:nucleic acid binding"/>
    <property type="evidence" value="ECO:0007669"/>
    <property type="project" value="InterPro"/>
</dbReference>
<evidence type="ECO:0000313" key="3">
    <source>
        <dbReference type="Proteomes" id="UP000271974"/>
    </source>
</evidence>
<dbReference type="InterPro" id="IPR002156">
    <property type="entry name" value="RNaseH_domain"/>
</dbReference>
<name>A0A3S0ZK34_ELYCH</name>
<reference evidence="2 3" key="1">
    <citation type="submission" date="2019-01" db="EMBL/GenBank/DDBJ databases">
        <title>A draft genome assembly of the solar-powered sea slug Elysia chlorotica.</title>
        <authorList>
            <person name="Cai H."/>
            <person name="Li Q."/>
            <person name="Fang X."/>
            <person name="Li J."/>
            <person name="Curtis N.E."/>
            <person name="Altenburger A."/>
            <person name="Shibata T."/>
            <person name="Feng M."/>
            <person name="Maeda T."/>
            <person name="Schwartz J.A."/>
            <person name="Shigenobu S."/>
            <person name="Lundholm N."/>
            <person name="Nishiyama T."/>
            <person name="Yang H."/>
            <person name="Hasebe M."/>
            <person name="Li S."/>
            <person name="Pierce S.K."/>
            <person name="Wang J."/>
        </authorList>
    </citation>
    <scope>NUCLEOTIDE SEQUENCE [LARGE SCALE GENOMIC DNA]</scope>
    <source>
        <strain evidence="2">EC2010</strain>
        <tissue evidence="2">Whole organism of an adult</tissue>
    </source>
</reference>
<dbReference type="Pfam" id="PF14529">
    <property type="entry name" value="Exo_endo_phos_2"/>
    <property type="match status" value="1"/>
</dbReference>
<sequence length="270" mass="29863">MDNVVDYIDDLLVHTKTWEEHLQVLEELFKRLKAANLVARPTKCELGATQLPSPVIFMGDFNAHNPLWGSLRTDPRGKIFEKFLSESDFLGSPTYCHPANGRIITDGSKDEACVGAACHSSSADKCCGLNAKASIFTAEAVALCMALDTVSTLRKDKFLILSDSLSMVKAVGEANRKNPRILKVLERSHEIQSGGKRIALCWVPSHVSIEGNEMADELAKIGLELEPTQLQIPASDVKPIIHTFIKENWKARWNNMTTNKLHGVQPHLGH</sequence>
<dbReference type="GO" id="GO:0004523">
    <property type="term" value="F:RNA-DNA hybrid ribonuclease activity"/>
    <property type="evidence" value="ECO:0007669"/>
    <property type="project" value="InterPro"/>
</dbReference>